<keyword evidence="3 6" id="KW-0997">Cell inner membrane</keyword>
<proteinExistence type="inferred from homology"/>
<dbReference type="Gene3D" id="3.30.540.10">
    <property type="entry name" value="Fructose-1,6-Bisphosphatase, subunit A, domain 1"/>
    <property type="match status" value="1"/>
</dbReference>
<feature type="binding site" evidence="6">
    <location>
        <position position="106"/>
    </location>
    <ligand>
        <name>Mg(2+)</name>
        <dbReference type="ChEBI" id="CHEBI:18420"/>
        <label>2</label>
    </ligand>
</feature>
<dbReference type="SUPFAM" id="SSF56655">
    <property type="entry name" value="Carbohydrate phosphatase"/>
    <property type="match status" value="1"/>
</dbReference>
<dbReference type="GO" id="GO:0005886">
    <property type="term" value="C:plasma membrane"/>
    <property type="evidence" value="ECO:0007669"/>
    <property type="project" value="UniProtKB-SubCell"/>
</dbReference>
<feature type="binding site" evidence="6">
    <location>
        <position position="237"/>
    </location>
    <ligand>
        <name>Mg(2+)</name>
        <dbReference type="ChEBI" id="CHEBI:18420"/>
        <label>2</label>
    </ligand>
</feature>
<dbReference type="InterPro" id="IPR020550">
    <property type="entry name" value="Inositol_monophosphatase_CS"/>
</dbReference>
<dbReference type="CDD" id="cd01638">
    <property type="entry name" value="CysQ"/>
    <property type="match status" value="1"/>
</dbReference>
<reference evidence="9" key="2">
    <citation type="submission" date="2020-09" db="EMBL/GenBank/DDBJ databases">
        <authorList>
            <person name="Sun Q."/>
            <person name="Zhou Y."/>
        </authorList>
    </citation>
    <scope>NUCLEOTIDE SEQUENCE</scope>
    <source>
        <strain evidence="9">CGMCC 1.12919</strain>
    </source>
</reference>
<dbReference type="AlphaFoldDB" id="A0A916XP05"/>
<dbReference type="InterPro" id="IPR050725">
    <property type="entry name" value="CysQ/Inositol_MonoPase"/>
</dbReference>
<keyword evidence="6 7" id="KW-0460">Magnesium</keyword>
<evidence type="ECO:0000256" key="2">
    <source>
        <dbReference type="ARBA" id="ARBA00022475"/>
    </source>
</evidence>
<gene>
    <name evidence="6" type="primary">cysQ</name>
    <name evidence="9" type="ORF">GCM10010994_56500</name>
</gene>
<dbReference type="GO" id="GO:0000287">
    <property type="term" value="F:magnesium ion binding"/>
    <property type="evidence" value="ECO:0007669"/>
    <property type="project" value="UniProtKB-UniRule"/>
</dbReference>
<feature type="binding site" evidence="6">
    <location>
        <position position="108"/>
    </location>
    <ligand>
        <name>Mg(2+)</name>
        <dbReference type="ChEBI" id="CHEBI:18420"/>
        <label>1</label>
    </ligand>
</feature>
<evidence type="ECO:0000256" key="3">
    <source>
        <dbReference type="ARBA" id="ARBA00022519"/>
    </source>
</evidence>
<comment type="similarity">
    <text evidence="1 6">Belongs to the inositol monophosphatase superfamily. CysQ family.</text>
</comment>
<feature type="binding site" evidence="6">
    <location>
        <position position="237"/>
    </location>
    <ligand>
        <name>substrate</name>
    </ligand>
</feature>
<dbReference type="HAMAP" id="MF_02095">
    <property type="entry name" value="CysQ"/>
    <property type="match status" value="1"/>
</dbReference>
<feature type="binding site" evidence="6">
    <location>
        <begin position="108"/>
        <end position="111"/>
    </location>
    <ligand>
        <name>substrate</name>
    </ligand>
</feature>
<evidence type="ECO:0000256" key="6">
    <source>
        <dbReference type="HAMAP-Rule" id="MF_02095"/>
    </source>
</evidence>
<dbReference type="EMBL" id="BMGG01000012">
    <property type="protein sequence ID" value="GGC91425.1"/>
    <property type="molecule type" value="Genomic_DNA"/>
</dbReference>
<dbReference type="Pfam" id="PF00459">
    <property type="entry name" value="Inositol_P"/>
    <property type="match status" value="1"/>
</dbReference>
<feature type="binding site" evidence="7">
    <location>
        <position position="88"/>
    </location>
    <ligand>
        <name>Mg(2+)</name>
        <dbReference type="ChEBI" id="CHEBI:18420"/>
        <label>1</label>
        <note>catalytic</note>
    </ligand>
</feature>
<comment type="subcellular location">
    <subcellularLocation>
        <location evidence="6">Cell inner membrane</location>
        <topology evidence="6">Peripheral membrane protein</topology>
        <orientation evidence="6">Cytoplasmic side</orientation>
    </subcellularLocation>
</comment>
<dbReference type="Proteomes" id="UP000637002">
    <property type="component" value="Unassembled WGS sequence"/>
</dbReference>
<keyword evidence="5 6" id="KW-0472">Membrane</keyword>
<feature type="binding site" evidence="7">
    <location>
        <position position="237"/>
    </location>
    <ligand>
        <name>Mg(2+)</name>
        <dbReference type="ChEBI" id="CHEBI:18420"/>
        <label>1</label>
        <note>catalytic</note>
    </ligand>
</feature>
<accession>A0A916XP05</accession>
<feature type="binding site" evidence="6">
    <location>
        <position position="88"/>
    </location>
    <ligand>
        <name>substrate</name>
    </ligand>
</feature>
<evidence type="ECO:0000256" key="7">
    <source>
        <dbReference type="PIRSR" id="PIRSR600760-2"/>
    </source>
</evidence>
<protein>
    <recommendedName>
        <fullName evidence="6">3'(2'),5'-bisphosphate nucleotidase CysQ</fullName>
        <ecNumber evidence="6">3.1.3.7</ecNumber>
    </recommendedName>
    <alternativeName>
        <fullName evidence="6">3'(2'),5-bisphosphonucleoside 3'(2')-phosphohydrolase</fullName>
    </alternativeName>
    <alternativeName>
        <fullName evidence="6">3'-phosphoadenosine 5'-phosphate phosphatase</fullName>
        <shortName evidence="6">PAP phosphatase</shortName>
    </alternativeName>
</protein>
<feature type="binding site" evidence="6">
    <location>
        <position position="109"/>
    </location>
    <ligand>
        <name>Mg(2+)</name>
        <dbReference type="ChEBI" id="CHEBI:18420"/>
        <label>2</label>
    </ligand>
</feature>
<keyword evidence="4 6" id="KW-0378">Hydrolase</keyword>
<dbReference type="PRINTS" id="PR00377">
    <property type="entry name" value="IMPHPHTASES"/>
</dbReference>
<dbReference type="InterPro" id="IPR000760">
    <property type="entry name" value="Inositol_monophosphatase-like"/>
</dbReference>
<dbReference type="GO" id="GO:0050427">
    <property type="term" value="P:3'-phosphoadenosine 5'-phosphosulfate metabolic process"/>
    <property type="evidence" value="ECO:0007669"/>
    <property type="project" value="TreeGrafter"/>
</dbReference>
<evidence type="ECO:0000256" key="5">
    <source>
        <dbReference type="ARBA" id="ARBA00023136"/>
    </source>
</evidence>
<evidence type="ECO:0000256" key="8">
    <source>
        <dbReference type="SAM" id="MobiDB-lite"/>
    </source>
</evidence>
<dbReference type="Gene3D" id="3.40.190.80">
    <property type="match status" value="1"/>
</dbReference>
<comment type="function">
    <text evidence="6">Converts adenosine-3',5'-bisphosphate (PAP) to AMP.</text>
</comment>
<evidence type="ECO:0000313" key="10">
    <source>
        <dbReference type="Proteomes" id="UP000637002"/>
    </source>
</evidence>
<organism evidence="9 10">
    <name type="scientific">Chelatococcus reniformis</name>
    <dbReference type="NCBI Taxonomy" id="1494448"/>
    <lineage>
        <taxon>Bacteria</taxon>
        <taxon>Pseudomonadati</taxon>
        <taxon>Pseudomonadota</taxon>
        <taxon>Alphaproteobacteria</taxon>
        <taxon>Hyphomicrobiales</taxon>
        <taxon>Chelatococcaceae</taxon>
        <taxon>Chelatococcus</taxon>
    </lineage>
</organism>
<dbReference type="GO" id="GO:0000103">
    <property type="term" value="P:sulfate assimilation"/>
    <property type="evidence" value="ECO:0007669"/>
    <property type="project" value="TreeGrafter"/>
</dbReference>
<comment type="catalytic activity">
    <reaction evidence="6">
        <text>adenosine 3',5'-bisphosphate + H2O = AMP + phosphate</text>
        <dbReference type="Rhea" id="RHEA:10040"/>
        <dbReference type="ChEBI" id="CHEBI:15377"/>
        <dbReference type="ChEBI" id="CHEBI:43474"/>
        <dbReference type="ChEBI" id="CHEBI:58343"/>
        <dbReference type="ChEBI" id="CHEBI:456215"/>
        <dbReference type="EC" id="3.1.3.7"/>
    </reaction>
</comment>
<dbReference type="InterPro" id="IPR006240">
    <property type="entry name" value="CysQ"/>
</dbReference>
<feature type="binding site" evidence="6">
    <location>
        <position position="106"/>
    </location>
    <ligand>
        <name>Mg(2+)</name>
        <dbReference type="ChEBI" id="CHEBI:18420"/>
        <label>1</label>
    </ligand>
</feature>
<feature type="binding site" evidence="7">
    <location>
        <position position="108"/>
    </location>
    <ligand>
        <name>Mg(2+)</name>
        <dbReference type="ChEBI" id="CHEBI:18420"/>
        <label>1</label>
        <note>catalytic</note>
    </ligand>
</feature>
<sequence length="298" mass="30993">MNAMSEAPAPGRTGDNGGRSASDREALAEALGAIARLAGGVIIEVARKGLQEREKPDGSLCTAADIAAEELIVDALARDFPDVPVIAEESAAGFEGELASRFFLVDPIDGTSDFVAGTGSYTVNIALVENGRPVAGTIYAPRAKRLWVGGESARVIDCEADASPLAGNWTTLRTRRAPADGLVAVASLRHGDAVTERFLAGLPIRARSGASSSLKFCAVAAGEADVYPRFGRTMEWDTAAGQAILEAAGGVVVDGEGRPFRYGAVQDSFANGPFIVWGDPEAAVRYMSPHADPAPGHR</sequence>
<evidence type="ECO:0000313" key="9">
    <source>
        <dbReference type="EMBL" id="GGC91425.1"/>
    </source>
</evidence>
<comment type="cofactor">
    <cofactor evidence="6 7">
        <name>Mg(2+)</name>
        <dbReference type="ChEBI" id="CHEBI:18420"/>
    </cofactor>
</comment>
<reference evidence="9" key="1">
    <citation type="journal article" date="2014" name="Int. J. Syst. Evol. Microbiol.">
        <title>Complete genome sequence of Corynebacterium casei LMG S-19264T (=DSM 44701T), isolated from a smear-ripened cheese.</title>
        <authorList>
            <consortium name="US DOE Joint Genome Institute (JGI-PGF)"/>
            <person name="Walter F."/>
            <person name="Albersmeier A."/>
            <person name="Kalinowski J."/>
            <person name="Ruckert C."/>
        </authorList>
    </citation>
    <scope>NUCLEOTIDE SEQUENCE</scope>
    <source>
        <strain evidence="9">CGMCC 1.12919</strain>
    </source>
</reference>
<dbReference type="GO" id="GO:0046854">
    <property type="term" value="P:phosphatidylinositol phosphate biosynthetic process"/>
    <property type="evidence" value="ECO:0007669"/>
    <property type="project" value="InterPro"/>
</dbReference>
<evidence type="ECO:0000256" key="1">
    <source>
        <dbReference type="ARBA" id="ARBA00005289"/>
    </source>
</evidence>
<keyword evidence="2 6" id="KW-1003">Cell membrane</keyword>
<keyword evidence="10" id="KW-1185">Reference proteome</keyword>
<evidence type="ECO:0000256" key="4">
    <source>
        <dbReference type="ARBA" id="ARBA00022801"/>
    </source>
</evidence>
<dbReference type="GO" id="GO:0008441">
    <property type="term" value="F:3'(2'),5'-bisphosphate nucleotidase activity"/>
    <property type="evidence" value="ECO:0007669"/>
    <property type="project" value="UniProtKB-UniRule"/>
</dbReference>
<name>A0A916XP05_9HYPH</name>
<dbReference type="PANTHER" id="PTHR43028">
    <property type="entry name" value="3'(2'),5'-BISPHOSPHATE NUCLEOTIDASE 1"/>
    <property type="match status" value="1"/>
</dbReference>
<dbReference type="EC" id="3.1.3.7" evidence="6"/>
<dbReference type="PANTHER" id="PTHR43028:SF5">
    <property type="entry name" value="3'(2'),5'-BISPHOSPHATE NUCLEOTIDASE 1"/>
    <property type="match status" value="1"/>
</dbReference>
<feature type="binding site" evidence="6">
    <location>
        <position position="88"/>
    </location>
    <ligand>
        <name>Mg(2+)</name>
        <dbReference type="ChEBI" id="CHEBI:18420"/>
        <label>1</label>
    </ligand>
</feature>
<keyword evidence="6 7" id="KW-0479">Metal-binding</keyword>
<feature type="binding site" evidence="7">
    <location>
        <position position="106"/>
    </location>
    <ligand>
        <name>Mg(2+)</name>
        <dbReference type="ChEBI" id="CHEBI:18420"/>
        <label>1</label>
        <note>catalytic</note>
    </ligand>
</feature>
<feature type="region of interest" description="Disordered" evidence="8">
    <location>
        <begin position="1"/>
        <end position="22"/>
    </location>
</feature>
<feature type="binding site" evidence="7">
    <location>
        <position position="109"/>
    </location>
    <ligand>
        <name>Mg(2+)</name>
        <dbReference type="ChEBI" id="CHEBI:18420"/>
        <label>1</label>
        <note>catalytic</note>
    </ligand>
</feature>
<dbReference type="PROSITE" id="PS00630">
    <property type="entry name" value="IMP_2"/>
    <property type="match status" value="1"/>
</dbReference>
<comment type="caution">
    <text evidence="9">The sequence shown here is derived from an EMBL/GenBank/DDBJ whole genome shotgun (WGS) entry which is preliminary data.</text>
</comment>